<organism evidence="1 2">
    <name type="scientific">Streptomyces wuyuanensis</name>
    <dbReference type="NCBI Taxonomy" id="1196353"/>
    <lineage>
        <taxon>Bacteria</taxon>
        <taxon>Bacillati</taxon>
        <taxon>Actinomycetota</taxon>
        <taxon>Actinomycetes</taxon>
        <taxon>Kitasatosporales</taxon>
        <taxon>Streptomycetaceae</taxon>
        <taxon>Streptomyces</taxon>
    </lineage>
</organism>
<dbReference type="Proteomes" id="UP000199063">
    <property type="component" value="Unassembled WGS sequence"/>
</dbReference>
<name>A0A1G9RXJ3_9ACTN</name>
<evidence type="ECO:0000313" key="1">
    <source>
        <dbReference type="EMBL" id="SDM27941.1"/>
    </source>
</evidence>
<proteinExistence type="predicted"/>
<reference evidence="2" key="1">
    <citation type="submission" date="2016-10" db="EMBL/GenBank/DDBJ databases">
        <authorList>
            <person name="Varghese N."/>
            <person name="Submissions S."/>
        </authorList>
    </citation>
    <scope>NUCLEOTIDE SEQUENCE [LARGE SCALE GENOMIC DNA]</scope>
    <source>
        <strain evidence="2">CGMCC 4.7042</strain>
    </source>
</reference>
<dbReference type="EMBL" id="FNHI01000006">
    <property type="protein sequence ID" value="SDM27941.1"/>
    <property type="molecule type" value="Genomic_DNA"/>
</dbReference>
<protein>
    <recommendedName>
        <fullName evidence="3">HEAT repeat domain-containing protein</fullName>
    </recommendedName>
</protein>
<gene>
    <name evidence="1" type="ORF">SAMN05444921_10645</name>
</gene>
<evidence type="ECO:0008006" key="3">
    <source>
        <dbReference type="Google" id="ProtNLM"/>
    </source>
</evidence>
<dbReference type="AlphaFoldDB" id="A0A1G9RXJ3"/>
<accession>A0A1G9RXJ3</accession>
<keyword evidence="2" id="KW-1185">Reference proteome</keyword>
<sequence length="238" mass="25934">MTADGNESAAGGTAPKAQVFMALPGRAQDRRDAFEACLAEVVRSLGLDVASESEPGAPRAWQHRARTALRGACLRGMTLSEESFDVLLKAAVHDPDPSFNRQFVEPALNAFGYARVRVALLAYLRTGTDPERVGAARAWYWTALPLRMPQVEAEGPGATGVAETDDGSAVVAEWDEATLRAFVTNENVDVRRCILQGLPLRKSAYSPEMHDLVDRAVAIARSHPDDYIRHRVEHQVGD</sequence>
<evidence type="ECO:0000313" key="2">
    <source>
        <dbReference type="Proteomes" id="UP000199063"/>
    </source>
</evidence>